<dbReference type="InterPro" id="IPR036779">
    <property type="entry name" value="LysM_dom_sf"/>
</dbReference>
<evidence type="ECO:0000313" key="3">
    <source>
        <dbReference type="EMBL" id="SHF25550.1"/>
    </source>
</evidence>
<keyword evidence="4" id="KW-1185">Reference proteome</keyword>
<dbReference type="Pfam" id="PF01476">
    <property type="entry name" value="LysM"/>
    <property type="match status" value="5"/>
</dbReference>
<dbReference type="RefSeq" id="WP_073343620.1">
    <property type="nucleotide sequence ID" value="NZ_FQVH01000016.1"/>
</dbReference>
<dbReference type="Proteomes" id="UP000184088">
    <property type="component" value="Unassembled WGS sequence"/>
</dbReference>
<dbReference type="PANTHER" id="PTHR33734:SF22">
    <property type="entry name" value="MEMBRANE-BOUND LYTIC MUREIN TRANSGLYCOSYLASE D"/>
    <property type="match status" value="1"/>
</dbReference>
<evidence type="ECO:0000313" key="4">
    <source>
        <dbReference type="Proteomes" id="UP000184088"/>
    </source>
</evidence>
<feature type="domain" description="LysM" evidence="2">
    <location>
        <begin position="185"/>
        <end position="230"/>
    </location>
</feature>
<feature type="domain" description="LysM" evidence="2">
    <location>
        <begin position="127"/>
        <end position="171"/>
    </location>
</feature>
<dbReference type="NCBIfam" id="TIGR02899">
    <property type="entry name" value="spore_safA"/>
    <property type="match status" value="1"/>
</dbReference>
<sequence length="315" mass="34985">MLTREITYIVQPGDTIYLIAKKFNTSVEAIVAANNLAVPALIYPGQILRIPVTGVEYIVQPGDTVYSIATKFGVPYYTIIYVNNIMYPYTIYPGQRLFIPTMSPITYSETTIEEQSHMPPYPIPCQYFYTVKPGDSMWSIANMFGIPLDCLIKANPHIHPNKIYPGQILCIPAYCPPAPPSPCKTYYTVKPGDSMWTIANMFGIPLDCLIKANPHIPDPSKIYPGQVLCIPAYCPPAPHPPAPCQCQTYYTVKAGDSMWSIAKKFGISLDALIKANPQIPDPSKIYPGQILCIPADPPSQQEIEKSKETETEKSE</sequence>
<dbReference type="CDD" id="cd00118">
    <property type="entry name" value="LysM"/>
    <property type="match status" value="5"/>
</dbReference>
<dbReference type="SMART" id="SM00257">
    <property type="entry name" value="LysM"/>
    <property type="match status" value="5"/>
</dbReference>
<dbReference type="STRING" id="1121256.SAMN02746089_01556"/>
<dbReference type="InterPro" id="IPR014248">
    <property type="entry name" value="Spore_coat_assembly_SafA"/>
</dbReference>
<feature type="region of interest" description="Disordered" evidence="1">
    <location>
        <begin position="295"/>
        <end position="315"/>
    </location>
</feature>
<feature type="domain" description="LysM" evidence="2">
    <location>
        <begin position="55"/>
        <end position="99"/>
    </location>
</feature>
<dbReference type="AlphaFoldDB" id="A0A1M5A5K1"/>
<name>A0A1M5A5K1_9THEO</name>
<dbReference type="PROSITE" id="PS51782">
    <property type="entry name" value="LYSM"/>
    <property type="match status" value="5"/>
</dbReference>
<dbReference type="SUPFAM" id="SSF54106">
    <property type="entry name" value="LysM domain"/>
    <property type="match status" value="5"/>
</dbReference>
<dbReference type="Gene3D" id="3.10.350.10">
    <property type="entry name" value="LysM domain"/>
    <property type="match status" value="5"/>
</dbReference>
<reference evidence="3 4" key="1">
    <citation type="submission" date="2016-11" db="EMBL/GenBank/DDBJ databases">
        <authorList>
            <person name="Jaros S."/>
            <person name="Januszkiewicz K."/>
            <person name="Wedrychowicz H."/>
        </authorList>
    </citation>
    <scope>NUCLEOTIDE SEQUENCE [LARGE SCALE GENOMIC DNA]</scope>
    <source>
        <strain evidence="3 4">DSM 17918</strain>
    </source>
</reference>
<feature type="domain" description="LysM" evidence="2">
    <location>
        <begin position="248"/>
        <end position="293"/>
    </location>
</feature>
<gene>
    <name evidence="3" type="ORF">SAMN02746089_01556</name>
</gene>
<dbReference type="InterPro" id="IPR018392">
    <property type="entry name" value="LysM"/>
</dbReference>
<proteinExistence type="predicted"/>
<dbReference type="EMBL" id="FQVH01000016">
    <property type="protein sequence ID" value="SHF25550.1"/>
    <property type="molecule type" value="Genomic_DNA"/>
</dbReference>
<organism evidence="3 4">
    <name type="scientific">Caldanaerobius fijiensis DSM 17918</name>
    <dbReference type="NCBI Taxonomy" id="1121256"/>
    <lineage>
        <taxon>Bacteria</taxon>
        <taxon>Bacillati</taxon>
        <taxon>Bacillota</taxon>
        <taxon>Clostridia</taxon>
        <taxon>Thermoanaerobacterales</taxon>
        <taxon>Thermoanaerobacteraceae</taxon>
        <taxon>Caldanaerobius</taxon>
    </lineage>
</organism>
<dbReference type="OrthoDB" id="529831at2"/>
<accession>A0A1M5A5K1</accession>
<dbReference type="PANTHER" id="PTHR33734">
    <property type="entry name" value="LYSM DOMAIN-CONTAINING GPI-ANCHORED PROTEIN 2"/>
    <property type="match status" value="1"/>
</dbReference>
<evidence type="ECO:0000259" key="2">
    <source>
        <dbReference type="PROSITE" id="PS51782"/>
    </source>
</evidence>
<evidence type="ECO:0000256" key="1">
    <source>
        <dbReference type="SAM" id="MobiDB-lite"/>
    </source>
</evidence>
<feature type="domain" description="LysM" evidence="2">
    <location>
        <begin position="6"/>
        <end position="50"/>
    </location>
</feature>
<protein>
    <submittedName>
        <fullName evidence="3">Spore coat assembly protein SafA</fullName>
    </submittedName>
</protein>
<feature type="compositionally biased region" description="Basic and acidic residues" evidence="1">
    <location>
        <begin position="302"/>
        <end position="315"/>
    </location>
</feature>